<feature type="transmembrane region" description="Helical" evidence="4">
    <location>
        <begin position="215"/>
        <end position="234"/>
    </location>
</feature>
<reference evidence="6" key="1">
    <citation type="journal article" date="2013" name="Diversity">
        <title>Genome Sequence of Dickeya solani, a New soft Rot Pathogen of Potato, Suggests its Emergence May Be Related to a Novel Combination of Non-Ribosomal Peptide/Polyketide Synthetase Clusters.</title>
        <authorList>
            <person name="Garlant L."/>
            <person name="Koskinen P."/>
            <person name="Rouhiainen L."/>
            <person name="Laine P."/>
            <person name="Paulin L."/>
            <person name="Auvinen P."/>
            <person name="Holm L."/>
            <person name="Pirhonen M."/>
        </authorList>
    </citation>
    <scope>NUCLEOTIDE SEQUENCE [LARGE SCALE GENOMIC DNA]</scope>
    <source>
        <strain evidence="6">D s0432-1</strain>
    </source>
</reference>
<keyword evidence="2 4" id="KW-1133">Transmembrane helix</keyword>
<feature type="transmembrane region" description="Helical" evidence="4">
    <location>
        <begin position="280"/>
        <end position="299"/>
    </location>
</feature>
<evidence type="ECO:0000256" key="2">
    <source>
        <dbReference type="ARBA" id="ARBA00022989"/>
    </source>
</evidence>
<evidence type="ECO:0000313" key="6">
    <source>
        <dbReference type="Proteomes" id="UP000017142"/>
    </source>
</evidence>
<feature type="transmembrane region" description="Helical" evidence="4">
    <location>
        <begin position="137"/>
        <end position="160"/>
    </location>
</feature>
<dbReference type="Proteomes" id="UP000017142">
    <property type="component" value="Unassembled WGS sequence"/>
</dbReference>
<feature type="transmembrane region" description="Helical" evidence="4">
    <location>
        <begin position="305"/>
        <end position="330"/>
    </location>
</feature>
<dbReference type="Pfam" id="PF07690">
    <property type="entry name" value="MFS_1"/>
    <property type="match status" value="1"/>
</dbReference>
<dbReference type="EMBL" id="AMWE01000002">
    <property type="protein sequence ID" value="ERO57845.1"/>
    <property type="molecule type" value="Genomic_DNA"/>
</dbReference>
<evidence type="ECO:0000256" key="4">
    <source>
        <dbReference type="SAM" id="Phobius"/>
    </source>
</evidence>
<feature type="transmembrane region" description="Helical" evidence="4">
    <location>
        <begin position="342"/>
        <end position="362"/>
    </location>
</feature>
<feature type="transmembrane region" description="Helical" evidence="4">
    <location>
        <begin position="73"/>
        <end position="93"/>
    </location>
</feature>
<dbReference type="InterPro" id="IPR036259">
    <property type="entry name" value="MFS_trans_sf"/>
</dbReference>
<name>A0AAV3KAP7_9GAMM</name>
<evidence type="ECO:0000256" key="1">
    <source>
        <dbReference type="ARBA" id="ARBA00022692"/>
    </source>
</evidence>
<dbReference type="GeneID" id="43519729"/>
<proteinExistence type="predicted"/>
<organism evidence="5 6">
    <name type="scientific">Dickeya solani D s0432-1</name>
    <dbReference type="NCBI Taxonomy" id="1231725"/>
    <lineage>
        <taxon>Bacteria</taxon>
        <taxon>Pseudomonadati</taxon>
        <taxon>Pseudomonadota</taxon>
        <taxon>Gammaproteobacteria</taxon>
        <taxon>Enterobacterales</taxon>
        <taxon>Pectobacteriaceae</taxon>
        <taxon>Dickeya</taxon>
    </lineage>
</organism>
<feature type="transmembrane region" description="Helical" evidence="4">
    <location>
        <begin position="39"/>
        <end position="61"/>
    </location>
</feature>
<evidence type="ECO:0000313" key="5">
    <source>
        <dbReference type="EMBL" id="ERO57845.1"/>
    </source>
</evidence>
<dbReference type="PANTHER" id="PTHR23534">
    <property type="entry name" value="MFS PERMEASE"/>
    <property type="match status" value="1"/>
</dbReference>
<feature type="transmembrane region" description="Helical" evidence="4">
    <location>
        <begin position="368"/>
        <end position="388"/>
    </location>
</feature>
<gene>
    <name evidence="5" type="ORF">A544_1012</name>
</gene>
<sequence>MKKGYRNIILLFIGQGLTGSIVSLLTLTSTLAGKSLSPVPALATLPVTATVCGSTMMVYFVSSLMSQYGRRTAFLIGGLIGLIGSVLAAIALYYRSFTLFTLSTLILGGATVFNQYYRFAAAEVSDNDAWNKKATSLVIGSGVIGGFLGPFVAGHGIMMFDRYPYLGAFLIAAVIFLLVLATQTLINLPHTAPPPVMRADATDNSHYPAALRSPAFMTGTVSCAVGFAIMTLIMNSTPLAMSHHHFDIRASATVLQWHFFAMYAPALCLPLLMNILSTPVTIVIGALFFIAGTGIALINTDMAGYVLSLMLVGLGWSFMFSGGTFLINSIKEETLKHKLQGINSLATYSFNLIAALGAGLFMSEEGGWRVVNIVSLAIMAFFILYFCLTSKFCPTNKPKGKAI</sequence>
<dbReference type="AlphaFoldDB" id="A0AAV3KAP7"/>
<dbReference type="Gene3D" id="1.20.1250.20">
    <property type="entry name" value="MFS general substrate transporter like domains"/>
    <property type="match status" value="1"/>
</dbReference>
<dbReference type="PANTHER" id="PTHR23534:SF1">
    <property type="entry name" value="MAJOR FACILITATOR SUPERFAMILY PROTEIN"/>
    <property type="match status" value="1"/>
</dbReference>
<feature type="transmembrane region" description="Helical" evidence="4">
    <location>
        <begin position="166"/>
        <end position="188"/>
    </location>
</feature>
<feature type="transmembrane region" description="Helical" evidence="4">
    <location>
        <begin position="254"/>
        <end position="273"/>
    </location>
</feature>
<accession>A0AAV3KAP7</accession>
<dbReference type="RefSeq" id="WP_022632493.1">
    <property type="nucleotide sequence ID" value="NZ_AMWE01000002.1"/>
</dbReference>
<keyword evidence="1 4" id="KW-0812">Transmembrane</keyword>
<keyword evidence="3 4" id="KW-0472">Membrane</keyword>
<protein>
    <submittedName>
        <fullName evidence="5">Drug transport transmembrane protein</fullName>
    </submittedName>
</protein>
<feature type="transmembrane region" description="Helical" evidence="4">
    <location>
        <begin position="7"/>
        <end position="27"/>
    </location>
</feature>
<dbReference type="GO" id="GO:0022857">
    <property type="term" value="F:transmembrane transporter activity"/>
    <property type="evidence" value="ECO:0007669"/>
    <property type="project" value="InterPro"/>
</dbReference>
<dbReference type="SUPFAM" id="SSF103473">
    <property type="entry name" value="MFS general substrate transporter"/>
    <property type="match status" value="1"/>
</dbReference>
<dbReference type="CDD" id="cd06174">
    <property type="entry name" value="MFS"/>
    <property type="match status" value="1"/>
</dbReference>
<dbReference type="InterPro" id="IPR011701">
    <property type="entry name" value="MFS"/>
</dbReference>
<feature type="transmembrane region" description="Helical" evidence="4">
    <location>
        <begin position="99"/>
        <end position="117"/>
    </location>
</feature>
<evidence type="ECO:0000256" key="3">
    <source>
        <dbReference type="ARBA" id="ARBA00023136"/>
    </source>
</evidence>
<comment type="caution">
    <text evidence="5">The sequence shown here is derived from an EMBL/GenBank/DDBJ whole genome shotgun (WGS) entry which is preliminary data.</text>
</comment>